<sequence>MNIAIDARFYGLEHAGLGRYTKNLVEQLARIDQTNNYTLFILPAHKDLHIAHNFRVEVVDAPFYSFKEQVLLTKAIGVRRFDLVHFPQFVVPVFNMFTPFIVTIHDLIKHKYVGADSTTHSGFMYAIKHLAYRFVSWWAVKRSNHILVPTQFVKDDIVTWFGVKPEKISVTYEGVDSALTSFSQSEQTQNEVLSRFGVSGEYVIYVGSAYPYKRVDVLVDALTHLPENISLVLVGSRNVFYQKIEEIVRVKGLLHRVHLLGYVPDEELSFLYKHAICFVSASKEEGFGIPPLEAMGLGCPVVLSDIAVHKEVCGDGAIYVNASDLRACAQTIMRIQNDHAFRSHLIANGLEQVKKYSWNEMAQKTLSMYESISESPNRKLRGICHSREGGNPDWIPSFHRNYKLRDDAVSRKELDPKKIESS</sequence>
<dbReference type="InterPro" id="IPR001296">
    <property type="entry name" value="Glyco_trans_1"/>
</dbReference>
<dbReference type="GO" id="GO:0016757">
    <property type="term" value="F:glycosyltransferase activity"/>
    <property type="evidence" value="ECO:0007669"/>
    <property type="project" value="InterPro"/>
</dbReference>
<comment type="caution">
    <text evidence="4">The sequence shown here is derived from an EMBL/GenBank/DDBJ whole genome shotgun (WGS) entry which is preliminary data.</text>
</comment>
<dbReference type="AlphaFoldDB" id="A0A2M7THX5"/>
<dbReference type="PANTHER" id="PTHR46401">
    <property type="entry name" value="GLYCOSYLTRANSFERASE WBBK-RELATED"/>
    <property type="match status" value="1"/>
</dbReference>
<feature type="domain" description="Glycosyl transferase family 1" evidence="2">
    <location>
        <begin position="200"/>
        <end position="349"/>
    </location>
</feature>
<proteinExistence type="predicted"/>
<evidence type="ECO:0000313" key="4">
    <source>
        <dbReference type="EMBL" id="PIZ45934.1"/>
    </source>
</evidence>
<organism evidence="4 5">
    <name type="scientific">candidate division WWE3 bacterium CG_4_10_14_0_2_um_filter_41_14</name>
    <dbReference type="NCBI Taxonomy" id="1975072"/>
    <lineage>
        <taxon>Bacteria</taxon>
        <taxon>Katanobacteria</taxon>
    </lineage>
</organism>
<dbReference type="Pfam" id="PF00534">
    <property type="entry name" value="Glycos_transf_1"/>
    <property type="match status" value="1"/>
</dbReference>
<evidence type="ECO:0008006" key="6">
    <source>
        <dbReference type="Google" id="ProtNLM"/>
    </source>
</evidence>
<reference evidence="5" key="1">
    <citation type="submission" date="2017-09" db="EMBL/GenBank/DDBJ databases">
        <title>Depth-based differentiation of microbial function through sediment-hosted aquifers and enrichment of novel symbionts in the deep terrestrial subsurface.</title>
        <authorList>
            <person name="Probst A.J."/>
            <person name="Ladd B."/>
            <person name="Jarett J.K."/>
            <person name="Geller-Mcgrath D.E."/>
            <person name="Sieber C.M.K."/>
            <person name="Emerson J.B."/>
            <person name="Anantharaman K."/>
            <person name="Thomas B.C."/>
            <person name="Malmstrom R."/>
            <person name="Stieglmeier M."/>
            <person name="Klingl A."/>
            <person name="Woyke T."/>
            <person name="Ryan C.M."/>
            <person name="Banfield J.F."/>
        </authorList>
    </citation>
    <scope>NUCLEOTIDE SEQUENCE [LARGE SCALE GENOMIC DNA]</scope>
</reference>
<evidence type="ECO:0000259" key="2">
    <source>
        <dbReference type="Pfam" id="PF00534"/>
    </source>
</evidence>
<dbReference type="Proteomes" id="UP000228920">
    <property type="component" value="Unassembled WGS sequence"/>
</dbReference>
<dbReference type="GO" id="GO:0009103">
    <property type="term" value="P:lipopolysaccharide biosynthetic process"/>
    <property type="evidence" value="ECO:0007669"/>
    <property type="project" value="TreeGrafter"/>
</dbReference>
<keyword evidence="1" id="KW-0808">Transferase</keyword>
<dbReference type="CDD" id="cd03809">
    <property type="entry name" value="GT4_MtfB-like"/>
    <property type="match status" value="1"/>
</dbReference>
<accession>A0A2M7THX5</accession>
<evidence type="ECO:0000313" key="5">
    <source>
        <dbReference type="Proteomes" id="UP000228920"/>
    </source>
</evidence>
<dbReference type="SUPFAM" id="SSF53756">
    <property type="entry name" value="UDP-Glycosyltransferase/glycogen phosphorylase"/>
    <property type="match status" value="1"/>
</dbReference>
<evidence type="ECO:0000259" key="3">
    <source>
        <dbReference type="Pfam" id="PF13439"/>
    </source>
</evidence>
<dbReference type="InterPro" id="IPR028098">
    <property type="entry name" value="Glyco_trans_4-like_N"/>
</dbReference>
<name>A0A2M7THX5_UNCKA</name>
<protein>
    <recommendedName>
        <fullName evidence="6">Glycosyltransferase family 1 protein</fullName>
    </recommendedName>
</protein>
<dbReference type="PANTHER" id="PTHR46401:SF2">
    <property type="entry name" value="GLYCOSYLTRANSFERASE WBBK-RELATED"/>
    <property type="match status" value="1"/>
</dbReference>
<feature type="domain" description="Glycosyltransferase subfamily 4-like N-terminal" evidence="3">
    <location>
        <begin position="16"/>
        <end position="177"/>
    </location>
</feature>
<dbReference type="Pfam" id="PF13439">
    <property type="entry name" value="Glyco_transf_4"/>
    <property type="match status" value="1"/>
</dbReference>
<dbReference type="EMBL" id="PFNL01000117">
    <property type="protein sequence ID" value="PIZ45934.1"/>
    <property type="molecule type" value="Genomic_DNA"/>
</dbReference>
<evidence type="ECO:0000256" key="1">
    <source>
        <dbReference type="ARBA" id="ARBA00022679"/>
    </source>
</evidence>
<gene>
    <name evidence="4" type="ORF">COY32_04385</name>
</gene>
<dbReference type="Gene3D" id="3.40.50.2000">
    <property type="entry name" value="Glycogen Phosphorylase B"/>
    <property type="match status" value="2"/>
</dbReference>